<keyword evidence="9" id="KW-0206">Cytoskeleton</keyword>
<evidence type="ECO:0000256" key="8">
    <source>
        <dbReference type="ARBA" id="ARBA00023175"/>
    </source>
</evidence>
<evidence type="ECO:0000313" key="12">
    <source>
        <dbReference type="EMBL" id="MEA5480180.1"/>
    </source>
</evidence>
<dbReference type="PANTHER" id="PTHR45783">
    <property type="entry name" value="KINESIN LIGHT CHAIN"/>
    <property type="match status" value="1"/>
</dbReference>
<comment type="similarity">
    <text evidence="2">Belongs to the kinesin light chain family.</text>
</comment>
<dbReference type="Proteomes" id="UP001301388">
    <property type="component" value="Unassembled WGS sequence"/>
</dbReference>
<keyword evidence="10" id="KW-0472">Membrane</keyword>
<dbReference type="InterPro" id="IPR002151">
    <property type="entry name" value="Kinesin_light"/>
</dbReference>
<keyword evidence="10" id="KW-1133">Transmembrane helix</keyword>
<evidence type="ECO:0000256" key="1">
    <source>
        <dbReference type="ARBA" id="ARBA00004245"/>
    </source>
</evidence>
<keyword evidence="13" id="KW-1185">Reference proteome</keyword>
<evidence type="ECO:0000256" key="5">
    <source>
        <dbReference type="ARBA" id="ARBA00022737"/>
    </source>
</evidence>
<dbReference type="Gene3D" id="1.25.40.10">
    <property type="entry name" value="Tetratricopeptide repeat domain"/>
    <property type="match status" value="1"/>
</dbReference>
<dbReference type="Pfam" id="PF13424">
    <property type="entry name" value="TPR_12"/>
    <property type="match status" value="2"/>
</dbReference>
<feature type="domain" description="FHA" evidence="11">
    <location>
        <begin position="41"/>
        <end position="101"/>
    </location>
</feature>
<comment type="subcellular location">
    <subcellularLocation>
        <location evidence="1">Cytoplasm</location>
        <location evidence="1">Cytoskeleton</location>
    </subcellularLocation>
</comment>
<keyword evidence="7" id="KW-0175">Coiled coil</keyword>
<reference evidence="12 13" key="1">
    <citation type="submission" date="2023-12" db="EMBL/GenBank/DDBJ databases">
        <title>Baltic Sea Cyanobacteria.</title>
        <authorList>
            <person name="Delbaje E."/>
            <person name="Fewer D.P."/>
            <person name="Shishido T.K."/>
        </authorList>
    </citation>
    <scope>NUCLEOTIDE SEQUENCE [LARGE SCALE GENOMIC DNA]</scope>
    <source>
        <strain evidence="12 13">UHCC 0370</strain>
    </source>
</reference>
<dbReference type="PANTHER" id="PTHR45783:SF3">
    <property type="entry name" value="KINESIN LIGHT CHAIN"/>
    <property type="match status" value="1"/>
</dbReference>
<dbReference type="SUPFAM" id="SSF48452">
    <property type="entry name" value="TPR-like"/>
    <property type="match status" value="1"/>
</dbReference>
<dbReference type="RefSeq" id="WP_281009146.1">
    <property type="nucleotide sequence ID" value="NZ_JAYGIE010000112.1"/>
</dbReference>
<evidence type="ECO:0000256" key="7">
    <source>
        <dbReference type="ARBA" id="ARBA00023054"/>
    </source>
</evidence>
<dbReference type="EMBL" id="JAYGIE010000112">
    <property type="protein sequence ID" value="MEA5480180.1"/>
    <property type="molecule type" value="Genomic_DNA"/>
</dbReference>
<evidence type="ECO:0000256" key="3">
    <source>
        <dbReference type="ARBA" id="ARBA00022490"/>
    </source>
</evidence>
<keyword evidence="5" id="KW-0677">Repeat</keyword>
<name>A0ABU5TPV4_9CYAN</name>
<feature type="transmembrane region" description="Helical" evidence="10">
    <location>
        <begin position="326"/>
        <end position="348"/>
    </location>
</feature>
<organism evidence="12 13">
    <name type="scientific">Pseudanabaena galeata UHCC 0370</name>
    <dbReference type="NCBI Taxonomy" id="3110310"/>
    <lineage>
        <taxon>Bacteria</taxon>
        <taxon>Bacillati</taxon>
        <taxon>Cyanobacteriota</taxon>
        <taxon>Cyanophyceae</taxon>
        <taxon>Pseudanabaenales</taxon>
        <taxon>Pseudanabaenaceae</taxon>
        <taxon>Pseudanabaena</taxon>
    </lineage>
</organism>
<protein>
    <submittedName>
        <fullName evidence="12">Tetratricopeptide repeat protein</fullName>
    </submittedName>
</protein>
<dbReference type="InterPro" id="IPR008984">
    <property type="entry name" value="SMAD_FHA_dom_sf"/>
</dbReference>
<dbReference type="SMART" id="SM00028">
    <property type="entry name" value="TPR"/>
    <property type="match status" value="3"/>
</dbReference>
<proteinExistence type="inferred from homology"/>
<dbReference type="SUPFAM" id="SSF49879">
    <property type="entry name" value="SMAD/FHA domain"/>
    <property type="match status" value="1"/>
</dbReference>
<dbReference type="InterPro" id="IPR000253">
    <property type="entry name" value="FHA_dom"/>
</dbReference>
<comment type="caution">
    <text evidence="12">The sequence shown here is derived from an EMBL/GenBank/DDBJ whole genome shotgun (WGS) entry which is preliminary data.</text>
</comment>
<dbReference type="SMART" id="SM00240">
    <property type="entry name" value="FHA"/>
    <property type="match status" value="1"/>
</dbReference>
<evidence type="ECO:0000313" key="13">
    <source>
        <dbReference type="Proteomes" id="UP001301388"/>
    </source>
</evidence>
<dbReference type="Gene3D" id="2.60.200.20">
    <property type="match status" value="1"/>
</dbReference>
<dbReference type="PRINTS" id="PR00381">
    <property type="entry name" value="KINESINLIGHT"/>
</dbReference>
<gene>
    <name evidence="12" type="ORF">VB774_21325</name>
</gene>
<accession>A0ABU5TPV4</accession>
<evidence type="ECO:0000259" key="11">
    <source>
        <dbReference type="PROSITE" id="PS50006"/>
    </source>
</evidence>
<evidence type="ECO:0000256" key="2">
    <source>
        <dbReference type="ARBA" id="ARBA00009622"/>
    </source>
</evidence>
<evidence type="ECO:0000256" key="4">
    <source>
        <dbReference type="ARBA" id="ARBA00022701"/>
    </source>
</evidence>
<dbReference type="InterPro" id="IPR019734">
    <property type="entry name" value="TPR_rpt"/>
</dbReference>
<dbReference type="Pfam" id="PF00498">
    <property type="entry name" value="FHA"/>
    <property type="match status" value="1"/>
</dbReference>
<keyword evidence="3" id="KW-0963">Cytoplasm</keyword>
<keyword evidence="6" id="KW-0802">TPR repeat</keyword>
<evidence type="ECO:0000256" key="6">
    <source>
        <dbReference type="ARBA" id="ARBA00022803"/>
    </source>
</evidence>
<dbReference type="PROSITE" id="PS50006">
    <property type="entry name" value="FHA_DOMAIN"/>
    <property type="match status" value="1"/>
</dbReference>
<sequence>MINRSIIPQDATVVEGSQFEHSFVVKDPEGIQGVLLDARFYSLGRATENDIVVHSQLVSRQHATLTAILIDPPLFQLFRLSDGNPEKGRSTNGIQINGERRDHWVLMHGDEIVFSSDSMAYYRIDPVPPYVNGNIDVFIDSLKKLAKLYLKSGSYTDAAEGTLQQILVVTQKSYGEMHPSVANCLIDLAVFNYSKNDFVKAEPLFLQAIAIRKQALGEDHPDVASAMLDLAAIYNAQAFYLKAESLFLEALEIKKKVLGTDHPEIAASLVDLAAMYYPQKRYQEVKNLYEQAIKIYRRSLDAKNPNILSVQKKLASIKKKLRPKWLSLNVLIPISLIVLSGVIAYTFFAAERDIACVKTLPDGSVQSISSDECRQISK</sequence>
<evidence type="ECO:0000256" key="10">
    <source>
        <dbReference type="SAM" id="Phobius"/>
    </source>
</evidence>
<keyword evidence="10" id="KW-0812">Transmembrane</keyword>
<evidence type="ECO:0000256" key="9">
    <source>
        <dbReference type="ARBA" id="ARBA00023212"/>
    </source>
</evidence>
<dbReference type="InterPro" id="IPR011990">
    <property type="entry name" value="TPR-like_helical_dom_sf"/>
</dbReference>
<keyword evidence="8" id="KW-0505">Motor protein</keyword>
<keyword evidence="4" id="KW-0493">Microtubule</keyword>